<keyword evidence="3" id="KW-1185">Reference proteome</keyword>
<name>A0A9E7RRS2_METWO</name>
<dbReference type="InterPro" id="IPR046674">
    <property type="entry name" value="DUF6544"/>
</dbReference>
<evidence type="ECO:0000313" key="1">
    <source>
        <dbReference type="EMBL" id="MEJ8542930.1"/>
    </source>
</evidence>
<dbReference type="KEGG" id="mwo:MWSIV6_1324"/>
<dbReference type="AlphaFoldDB" id="A0A9E7RRS2"/>
<gene>
    <name evidence="2" type="ORF">N5910_06690</name>
    <name evidence="1" type="ORF">U2150_05430</name>
</gene>
<dbReference type="Proteomes" id="UP001369247">
    <property type="component" value="Unassembled WGS sequence"/>
</dbReference>
<evidence type="ECO:0000313" key="3">
    <source>
        <dbReference type="Proteomes" id="UP001369247"/>
    </source>
</evidence>
<protein>
    <submittedName>
        <fullName evidence="1">DUF6544 family protein</fullName>
    </submittedName>
</protein>
<dbReference type="EMBL" id="CP104550">
    <property type="protein sequence ID" value="UXH31225.1"/>
    <property type="molecule type" value="Genomic_DNA"/>
</dbReference>
<dbReference type="EMBL" id="JAXUHJ010000008">
    <property type="protein sequence ID" value="MEJ8542930.1"/>
    <property type="molecule type" value="Genomic_DNA"/>
</dbReference>
<dbReference type="Proteomes" id="UP001065373">
    <property type="component" value="Chromosome"/>
</dbReference>
<reference evidence="2" key="1">
    <citation type="submission" date="2022-09" db="EMBL/GenBank/DDBJ databases">
        <title>Characterization of three MwoI isoschizomers from sequenced genome and metagenomes.</title>
        <authorList>
            <person name="Fomenkov A."/>
            <person name="Xu S.Y."/>
            <person name="Roberts R.J."/>
        </authorList>
    </citation>
    <scope>NUCLEOTIDE SEQUENCE</scope>
    <source>
        <strain evidence="2">DSM 2970</strain>
    </source>
</reference>
<accession>A0A9E7RRS2</accession>
<reference evidence="1 3" key="2">
    <citation type="submission" date="2023-12" db="EMBL/GenBank/DDBJ databases">
        <title>Phenotypic and Genomic Characterization of Methanothermobacter wolfeii Strain BSEL, a CO2-Capturing Archaeon with Minimal Nutrient Requirements.</title>
        <authorList>
            <person name="Ale Enriquez F."/>
            <person name="Ahring B.K."/>
        </authorList>
    </citation>
    <scope>NUCLEOTIDE SEQUENCE [LARGE SCALE GENOMIC DNA]</scope>
    <source>
        <strain evidence="1 3">BSEL-1</strain>
    </source>
</reference>
<dbReference type="RefSeq" id="WP_074359244.1">
    <property type="nucleotide sequence ID" value="NZ_CP104550.1"/>
</dbReference>
<organism evidence="2">
    <name type="scientific">Methanothermobacter wolfeii</name>
    <name type="common">Methanobacterium wolfei</name>
    <dbReference type="NCBI Taxonomy" id="145261"/>
    <lineage>
        <taxon>Archaea</taxon>
        <taxon>Methanobacteriati</taxon>
        <taxon>Methanobacteriota</taxon>
        <taxon>Methanomada group</taxon>
        <taxon>Methanobacteria</taxon>
        <taxon>Methanobacteriales</taxon>
        <taxon>Methanobacteriaceae</taxon>
        <taxon>Methanothermobacter</taxon>
    </lineage>
</organism>
<dbReference type="Pfam" id="PF20181">
    <property type="entry name" value="DUF6544"/>
    <property type="match status" value="1"/>
</dbReference>
<dbReference type="GeneID" id="75106924"/>
<evidence type="ECO:0000313" key="2">
    <source>
        <dbReference type="EMBL" id="UXH31225.1"/>
    </source>
</evidence>
<proteinExistence type="predicted"/>
<sequence length="243" mass="27840">MLGKRFRMEVEEELRKGYAQGDREVPGILMRYLDLCGLPPHPRNLLMRWADSRIRRGSGWMDVDMLQFNTPTPFRSVYINGRLFGIPVEGLDIYSGGHGEMIIRALKFLKLADEGGAPMDQSGLVTILSEAPLLPSLLFAEYIEWSELDENRVEARIRDHGTAAGGIFTFDDRGRFIKFYTEDRYCAEFNMEQHPWSVEVLSYQDTGGFLYPSECTATWHLPDGDLKYFHGRIGEAEFNINTL</sequence>
<dbReference type="GeneID" id="58978947"/>